<feature type="signal peptide" evidence="1">
    <location>
        <begin position="1"/>
        <end position="20"/>
    </location>
</feature>
<dbReference type="Proteomes" id="UP000320300">
    <property type="component" value="Unassembled WGS sequence"/>
</dbReference>
<organism evidence="3 4">
    <name type="scientific">Pedobacter westerhofensis</name>
    <dbReference type="NCBI Taxonomy" id="425512"/>
    <lineage>
        <taxon>Bacteria</taxon>
        <taxon>Pseudomonadati</taxon>
        <taxon>Bacteroidota</taxon>
        <taxon>Sphingobacteriia</taxon>
        <taxon>Sphingobacteriales</taxon>
        <taxon>Sphingobacteriaceae</taxon>
        <taxon>Pedobacter</taxon>
    </lineage>
</organism>
<feature type="chain" id="PRO_5021701011" description="DUF4440 domain-containing protein" evidence="1">
    <location>
        <begin position="21"/>
        <end position="170"/>
    </location>
</feature>
<feature type="domain" description="DUF4440" evidence="2">
    <location>
        <begin position="41"/>
        <end position="144"/>
    </location>
</feature>
<dbReference type="InterPro" id="IPR027843">
    <property type="entry name" value="DUF4440"/>
</dbReference>
<evidence type="ECO:0000256" key="1">
    <source>
        <dbReference type="SAM" id="SignalP"/>
    </source>
</evidence>
<dbReference type="AlphaFoldDB" id="A0A521ATW6"/>
<sequence>MKNLILGLIFSIATVQLSHAQAKLPATSLTSSVKEEQELLDLSKTKWKWMADKNVESLKNLFAENCVFVHMGGSWGKTQELNTIRDGFIWYKKAEVYGASVNIFGNTAILLNDIDLLAVVGGKEVVHAFMVTEVYLKENGKWKMGSLTFSTLVRPVKMKNANSEAATPQH</sequence>
<dbReference type="InterPro" id="IPR032710">
    <property type="entry name" value="NTF2-like_dom_sf"/>
</dbReference>
<dbReference type="SUPFAM" id="SSF54427">
    <property type="entry name" value="NTF2-like"/>
    <property type="match status" value="1"/>
</dbReference>
<dbReference type="RefSeq" id="WP_142526529.1">
    <property type="nucleotide sequence ID" value="NZ_CBCSJO010000002.1"/>
</dbReference>
<name>A0A521ATW6_9SPHI</name>
<evidence type="ECO:0000313" key="3">
    <source>
        <dbReference type="EMBL" id="SMO38254.1"/>
    </source>
</evidence>
<keyword evidence="4" id="KW-1185">Reference proteome</keyword>
<evidence type="ECO:0000313" key="4">
    <source>
        <dbReference type="Proteomes" id="UP000320300"/>
    </source>
</evidence>
<evidence type="ECO:0000259" key="2">
    <source>
        <dbReference type="Pfam" id="PF14534"/>
    </source>
</evidence>
<gene>
    <name evidence="3" type="ORF">SAMN06265348_101443</name>
</gene>
<reference evidence="3 4" key="1">
    <citation type="submission" date="2017-05" db="EMBL/GenBank/DDBJ databases">
        <authorList>
            <person name="Varghese N."/>
            <person name="Submissions S."/>
        </authorList>
    </citation>
    <scope>NUCLEOTIDE SEQUENCE [LARGE SCALE GENOMIC DNA]</scope>
    <source>
        <strain evidence="3 4">DSM 19036</strain>
    </source>
</reference>
<accession>A0A521ATW6</accession>
<protein>
    <recommendedName>
        <fullName evidence="2">DUF4440 domain-containing protein</fullName>
    </recommendedName>
</protein>
<dbReference type="Gene3D" id="3.10.450.50">
    <property type="match status" value="1"/>
</dbReference>
<dbReference type="Pfam" id="PF14534">
    <property type="entry name" value="DUF4440"/>
    <property type="match status" value="1"/>
</dbReference>
<keyword evidence="1" id="KW-0732">Signal</keyword>
<proteinExistence type="predicted"/>
<dbReference type="OrthoDB" id="9802489at2"/>
<dbReference type="EMBL" id="FXTN01000001">
    <property type="protein sequence ID" value="SMO38254.1"/>
    <property type="molecule type" value="Genomic_DNA"/>
</dbReference>